<gene>
    <name evidence="1" type="ORF">SAMN02745220_03779</name>
</gene>
<protein>
    <submittedName>
        <fullName evidence="1">Phospholipid transport system substrate-binding protein</fullName>
    </submittedName>
</protein>
<keyword evidence="2" id="KW-1185">Reference proteome</keyword>
<dbReference type="OrthoDB" id="9798905at2"/>
<dbReference type="EMBL" id="FRFE01000022">
    <property type="protein sequence ID" value="SHO51032.1"/>
    <property type="molecule type" value="Genomic_DNA"/>
</dbReference>
<reference evidence="1 2" key="1">
    <citation type="submission" date="2016-12" db="EMBL/GenBank/DDBJ databases">
        <authorList>
            <person name="Song W.-J."/>
            <person name="Kurnit D.M."/>
        </authorList>
    </citation>
    <scope>NUCLEOTIDE SEQUENCE [LARGE SCALE GENOMIC DNA]</scope>
    <source>
        <strain evidence="1 2">DSM 18488</strain>
    </source>
</reference>
<dbReference type="InterPro" id="IPR042245">
    <property type="entry name" value="Tgt2/MlaC_sf"/>
</dbReference>
<dbReference type="PIRSF" id="PIRSF004649">
    <property type="entry name" value="MlaC"/>
    <property type="match status" value="1"/>
</dbReference>
<dbReference type="STRING" id="1121416.SAMN02745220_03779"/>
<accession>A0A1M7YEG1</accession>
<dbReference type="Gene3D" id="3.10.450.710">
    <property type="entry name" value="Tgt2/MlaC"/>
    <property type="match status" value="1"/>
</dbReference>
<sequence length="207" mass="23405">MYTINGFRAIVLVLLIVFSPLEGLADSGPMAQLRPTLAKLTAVLSDPSLKGDEHKVERRAKIMSSIKEGFDFREMSRRILGSTWNSISAQEQDQFTELMTKLLENVYIGKLENYSGQTIGYVGERVKGDRAQVSTLVEDNNMQIPVHYIMAMGQGRWMVYDINIEGVSLVRNYMEQFKSILRTEKFEGLIKVIEDKNKSFAEGKAQG</sequence>
<organism evidence="1 2">
    <name type="scientific">Desulfopila aestuarii DSM 18488</name>
    <dbReference type="NCBI Taxonomy" id="1121416"/>
    <lineage>
        <taxon>Bacteria</taxon>
        <taxon>Pseudomonadati</taxon>
        <taxon>Thermodesulfobacteriota</taxon>
        <taxon>Desulfobulbia</taxon>
        <taxon>Desulfobulbales</taxon>
        <taxon>Desulfocapsaceae</taxon>
        <taxon>Desulfopila</taxon>
    </lineage>
</organism>
<dbReference type="PANTHER" id="PTHR36573:SF1">
    <property type="entry name" value="INTERMEMBRANE PHOSPHOLIPID TRANSPORT SYSTEM BINDING PROTEIN MLAC"/>
    <property type="match status" value="1"/>
</dbReference>
<dbReference type="Pfam" id="PF05494">
    <property type="entry name" value="MlaC"/>
    <property type="match status" value="1"/>
</dbReference>
<dbReference type="AlphaFoldDB" id="A0A1M7YEG1"/>
<name>A0A1M7YEG1_9BACT</name>
<dbReference type="InterPro" id="IPR008869">
    <property type="entry name" value="MlaC/ttg2D"/>
</dbReference>
<dbReference type="Proteomes" id="UP000184603">
    <property type="component" value="Unassembled WGS sequence"/>
</dbReference>
<dbReference type="PANTHER" id="PTHR36573">
    <property type="entry name" value="INTERMEMBRANE PHOSPHOLIPID TRANSPORT SYSTEM BINDING PROTEIN MLAC"/>
    <property type="match status" value="1"/>
</dbReference>
<proteinExistence type="predicted"/>
<evidence type="ECO:0000313" key="1">
    <source>
        <dbReference type="EMBL" id="SHO51032.1"/>
    </source>
</evidence>
<evidence type="ECO:0000313" key="2">
    <source>
        <dbReference type="Proteomes" id="UP000184603"/>
    </source>
</evidence>
<dbReference type="RefSeq" id="WP_073615227.1">
    <property type="nucleotide sequence ID" value="NZ_FRFE01000022.1"/>
</dbReference>